<organism evidence="2 3">
    <name type="scientific">Penicillium roqueforti (strain FM164)</name>
    <dbReference type="NCBI Taxonomy" id="1365484"/>
    <lineage>
        <taxon>Eukaryota</taxon>
        <taxon>Fungi</taxon>
        <taxon>Dikarya</taxon>
        <taxon>Ascomycota</taxon>
        <taxon>Pezizomycotina</taxon>
        <taxon>Eurotiomycetes</taxon>
        <taxon>Eurotiomycetidae</taxon>
        <taxon>Eurotiales</taxon>
        <taxon>Aspergillaceae</taxon>
        <taxon>Penicillium</taxon>
    </lineage>
</organism>
<dbReference type="OMA" id="CKQEDWE"/>
<dbReference type="Proteomes" id="UP000030686">
    <property type="component" value="Unassembled WGS sequence"/>
</dbReference>
<dbReference type="STRING" id="1365484.W6Q4S9"/>
<evidence type="ECO:0000256" key="1">
    <source>
        <dbReference type="SAM" id="MobiDB-lite"/>
    </source>
</evidence>
<dbReference type="EMBL" id="HG792016">
    <property type="protein sequence ID" value="CDM31658.1"/>
    <property type="molecule type" value="Genomic_DNA"/>
</dbReference>
<protein>
    <submittedName>
        <fullName evidence="2">Genomic scaffold, ProqFM164S02</fullName>
    </submittedName>
</protein>
<gene>
    <name evidence="2" type="ORF">PROQFM164_S02g001809</name>
</gene>
<feature type="region of interest" description="Disordered" evidence="1">
    <location>
        <begin position="1"/>
        <end position="32"/>
    </location>
</feature>
<accession>W6Q4S9</accession>
<keyword evidence="3" id="KW-1185">Reference proteome</keyword>
<proteinExistence type="predicted"/>
<reference evidence="2" key="1">
    <citation type="journal article" date="2014" name="Nat. Commun.">
        <title>Multiple recent horizontal transfers of a large genomic region in cheese making fungi.</title>
        <authorList>
            <person name="Cheeseman K."/>
            <person name="Ropars J."/>
            <person name="Renault P."/>
            <person name="Dupont J."/>
            <person name="Gouzy J."/>
            <person name="Branca A."/>
            <person name="Abraham A.L."/>
            <person name="Ceppi M."/>
            <person name="Conseiller E."/>
            <person name="Debuchy R."/>
            <person name="Malagnac F."/>
            <person name="Goarin A."/>
            <person name="Silar P."/>
            <person name="Lacoste S."/>
            <person name="Sallet E."/>
            <person name="Bensimon A."/>
            <person name="Giraud T."/>
            <person name="Brygoo Y."/>
        </authorList>
    </citation>
    <scope>NUCLEOTIDE SEQUENCE [LARGE SCALE GENOMIC DNA]</scope>
    <source>
        <strain evidence="2">FM164</strain>
    </source>
</reference>
<evidence type="ECO:0000313" key="3">
    <source>
        <dbReference type="Proteomes" id="UP000030686"/>
    </source>
</evidence>
<dbReference type="AlphaFoldDB" id="W6Q4S9"/>
<feature type="compositionally biased region" description="Basic residues" evidence="1">
    <location>
        <begin position="1"/>
        <end position="11"/>
    </location>
</feature>
<sequence>MGATKSKQKKQKSQEDTLSVEHQQKKAKMSTCRDPKYDYPRYTHKEYLREIREMKNLIEAGMLGWPGPGNKDDMFHTLTFTVDVQSFVIEHAKVKPEDVDHLSDTQKQTIISHLAGYCVQEKWEVLMGLLPDLVREKVLEVFLETLIYKDIFERFFVNFFWYFDGKMSPTDEGDETFTARLKHLYDQFYATNPLMAALWRSETNRLANSTDIRKASDTLLGTYHLDRRQSFIGQFVDNALSSEPIRWLLKETSSTEEADRRHKDLCRIYHMAMESAAELGNIRGHIDLEMLATLPRTFTSGERMQSHEYNLLHEDSNLLDGQRILMVVYPGIVRRYICALEKYVTEYSTAAYVVVEEQAQ</sequence>
<evidence type="ECO:0000313" key="2">
    <source>
        <dbReference type="EMBL" id="CDM31658.1"/>
    </source>
</evidence>
<name>W6Q4S9_PENRF</name>
<dbReference type="OrthoDB" id="4156714at2759"/>